<evidence type="ECO:0000313" key="3">
    <source>
        <dbReference type="EMBL" id="MBW3130550.1"/>
    </source>
</evidence>
<comment type="caution">
    <text evidence="3">The sequence shown here is derived from an EMBL/GenBank/DDBJ whole genome shotgun (WGS) entry which is preliminary data.</text>
</comment>
<dbReference type="Proteomes" id="UP000826188">
    <property type="component" value="Unassembled WGS sequence"/>
</dbReference>
<name>A0ABS6X3Y3_9BACT</name>
<dbReference type="RefSeq" id="WP_219160872.1">
    <property type="nucleotide sequence ID" value="NZ_JAHWGL010000105.1"/>
</dbReference>
<dbReference type="Pfam" id="PF13568">
    <property type="entry name" value="OMP_b-brl_2"/>
    <property type="match status" value="1"/>
</dbReference>
<keyword evidence="1" id="KW-0732">Signal</keyword>
<sequence>MKKLLLTSIILLTGSLSSQAQNVRFGIKAGANYSNVYFRNITRPERLWGFAAGGFAQIPLTADGFFSIQPELLYSMKGSKGPVSFGGEYRQRLHYIDLPVLAKINASGFIFELGPQISFLAAARSQTPNGTFTDLNGSNRLVLGAVAGVGYQLPMGLGITLRYANDLTTLSPNGPRNTLYQAQLGYLFAGK</sequence>
<organism evidence="3 4">
    <name type="scientific">Hymenobacter profundi</name>
    <dbReference type="NCBI Taxonomy" id="1982110"/>
    <lineage>
        <taxon>Bacteria</taxon>
        <taxon>Pseudomonadati</taxon>
        <taxon>Bacteroidota</taxon>
        <taxon>Cytophagia</taxon>
        <taxon>Cytophagales</taxon>
        <taxon>Hymenobacteraceae</taxon>
        <taxon>Hymenobacter</taxon>
    </lineage>
</organism>
<accession>A0ABS6X3Y3</accession>
<keyword evidence="4" id="KW-1185">Reference proteome</keyword>
<feature type="chain" id="PRO_5046111623" evidence="1">
    <location>
        <begin position="21"/>
        <end position="191"/>
    </location>
</feature>
<protein>
    <submittedName>
        <fullName evidence="3">PorT family protein</fullName>
    </submittedName>
</protein>
<proteinExistence type="predicted"/>
<reference evidence="3 4" key="1">
    <citation type="submission" date="2021-07" db="EMBL/GenBank/DDBJ databases">
        <title>Hymenobacter profundi sp. nov., isolated from deep-sea water.</title>
        <authorList>
            <person name="Kim M.K."/>
        </authorList>
    </citation>
    <scope>NUCLEOTIDE SEQUENCE [LARGE SCALE GENOMIC DNA]</scope>
    <source>
        <strain evidence="3 4">M2</strain>
    </source>
</reference>
<gene>
    <name evidence="3" type="ORF">KYK14_18450</name>
</gene>
<evidence type="ECO:0000259" key="2">
    <source>
        <dbReference type="Pfam" id="PF13568"/>
    </source>
</evidence>
<dbReference type="InterPro" id="IPR025665">
    <property type="entry name" value="Beta-barrel_OMP_2"/>
</dbReference>
<evidence type="ECO:0000256" key="1">
    <source>
        <dbReference type="SAM" id="SignalP"/>
    </source>
</evidence>
<evidence type="ECO:0000313" key="4">
    <source>
        <dbReference type="Proteomes" id="UP000826188"/>
    </source>
</evidence>
<feature type="domain" description="Outer membrane protein beta-barrel" evidence="2">
    <location>
        <begin position="19"/>
        <end position="164"/>
    </location>
</feature>
<feature type="signal peptide" evidence="1">
    <location>
        <begin position="1"/>
        <end position="20"/>
    </location>
</feature>
<dbReference type="EMBL" id="JAHWGL010000105">
    <property type="protein sequence ID" value="MBW3130550.1"/>
    <property type="molecule type" value="Genomic_DNA"/>
</dbReference>